<dbReference type="InterPro" id="IPR051940">
    <property type="entry name" value="Chitin_bind-dev_reg"/>
</dbReference>
<feature type="region of interest" description="Disordered" evidence="6">
    <location>
        <begin position="350"/>
        <end position="369"/>
    </location>
</feature>
<dbReference type="HOGENOM" id="CLU_045312_0_0_1"/>
<reference evidence="9 11" key="8">
    <citation type="journal article" date="2007" name="Science">
        <title>Sequence finishing and mapping of Drosophila melanogaster heterochromatin.</title>
        <authorList>
            <person name="Hoskins R.A."/>
            <person name="Carlson J.W."/>
            <person name="Kennedy C."/>
            <person name="Acevedo D."/>
            <person name="Evans-Holm M."/>
            <person name="Frise E."/>
            <person name="Wan K.H."/>
            <person name="Park S."/>
            <person name="Mendez-Lago M."/>
            <person name="Rossi F."/>
            <person name="Villasante A."/>
            <person name="Dimitri P."/>
            <person name="Karpen G.H."/>
            <person name="Celniker S.E."/>
        </authorList>
    </citation>
    <scope>NUCLEOTIDE SEQUENCE [LARGE SCALE GENOMIC DNA]</scope>
    <source>
        <strain evidence="11">Berkeley</strain>
    </source>
</reference>
<dbReference type="KEGG" id="dme:Dmel_CG7298"/>
<dbReference type="AlphaFoldDB" id="Q9VW90"/>
<reference evidence="9 11" key="2">
    <citation type="journal article" date="2002" name="Genome Biol.">
        <title>Finishing a whole-genome shotgun: release 3 of the Drosophila melanogaster euchromatic genome sequence.</title>
        <authorList>
            <person name="Celniker S.E."/>
            <person name="Wheeler D.A."/>
            <person name="Kronmiller B."/>
            <person name="Carlson J.W."/>
            <person name="Halpern A."/>
            <person name="Patel S."/>
            <person name="Adams M."/>
            <person name="Champe M."/>
            <person name="Dugan S.P."/>
            <person name="Frise E."/>
            <person name="Hodgson A."/>
            <person name="George R.A."/>
            <person name="Hoskins R.A."/>
            <person name="Laverty T."/>
            <person name="Muzny D.M."/>
            <person name="Nelson C.R."/>
            <person name="Pacleb J.M."/>
            <person name="Park S."/>
            <person name="Pfeiffer B.D."/>
            <person name="Richards S."/>
            <person name="Sodergren E.J."/>
            <person name="Svirskas R."/>
            <person name="Tabor P.E."/>
            <person name="Wan K."/>
            <person name="Stapleton M."/>
            <person name="Sutton G.G."/>
            <person name="Venter C."/>
            <person name="Weinstock G."/>
            <person name="Scherer S.E."/>
            <person name="Myers E.W."/>
            <person name="Gibbs R.A."/>
            <person name="Rubin G.M."/>
        </authorList>
    </citation>
    <scope>NUCLEOTIDE SEQUENCE [LARGE SCALE GENOMIC DNA]</scope>
    <source>
        <strain evidence="11">Berkeley</strain>
    </source>
</reference>
<keyword evidence="4" id="KW-1015">Disulfide bond</keyword>
<reference evidence="9 11" key="11">
    <citation type="journal article" date="2015" name="Genome Res.">
        <title>The Release 6 reference sequence of the Drosophila melanogaster genome.</title>
        <authorList>
            <person name="Hoskins R.A."/>
            <person name="Carlson J.W."/>
            <person name="Wan K.H."/>
            <person name="Park S."/>
            <person name="Mendez I."/>
            <person name="Galle S.E."/>
            <person name="Booth B.W."/>
            <person name="Pfeiffer B.D."/>
            <person name="George R.A."/>
            <person name="Svirskas R."/>
            <person name="Krzywinski M."/>
            <person name="Schein J."/>
            <person name="Accardo M.C."/>
            <person name="Damia E."/>
            <person name="Messina G."/>
            <person name="Mendez-Lago M."/>
            <person name="de Pablos B."/>
            <person name="Demakova O.V."/>
            <person name="Andreyeva E.N."/>
            <person name="Boldyreva L.V."/>
            <person name="Marra M."/>
            <person name="Carvalho A.B."/>
            <person name="Dimitri P."/>
            <person name="Villasante A."/>
            <person name="Zhimulev I.F."/>
            <person name="Rubin G.M."/>
            <person name="Karpen G.H."/>
            <person name="Celniker S.E."/>
        </authorList>
    </citation>
    <scope>NUCLEOTIDE SEQUENCE [LARGE SCALE GENOMIC DNA]</scope>
    <source>
        <strain evidence="11">Berkeley</strain>
    </source>
</reference>
<dbReference type="InterPro" id="IPR002557">
    <property type="entry name" value="Chitin-bd_dom"/>
</dbReference>
<dbReference type="SMART" id="SM00494">
    <property type="entry name" value="ChtBD2"/>
    <property type="match status" value="5"/>
</dbReference>
<feature type="domain" description="Chitin-binding type-2" evidence="8">
    <location>
        <begin position="155"/>
        <end position="218"/>
    </location>
</feature>
<dbReference type="DNASU" id="40210"/>
<dbReference type="Pfam" id="PF01607">
    <property type="entry name" value="CBM_14"/>
    <property type="match status" value="4"/>
</dbReference>
<dbReference type="Bgee" id="FBgn0036948">
    <property type="expression patterns" value="Expressed in larva and 21 other cell types or tissues"/>
</dbReference>
<dbReference type="RefSeq" id="NP_649187.3">
    <property type="nucleotide sequence ID" value="NM_140930.5"/>
</dbReference>
<reference evidence="9 11" key="9">
    <citation type="journal article" date="2015" name="G3 (Bethesda)">
        <title>Gene Model Annotations for Drosophila melanogaster: Impact of High-Throughput Data.</title>
        <authorList>
            <consortium name="FlyBase Consortium"/>
            <person name="Matthews B.B."/>
            <person name="Dos Santos G."/>
            <person name="Crosby M.A."/>
            <person name="Emmert D.B."/>
            <person name="St Pierre S.E."/>
            <person name="Gramates L.S."/>
            <person name="Zhou P."/>
            <person name="Schroeder A.J."/>
            <person name="Falls K."/>
            <person name="Strelets V."/>
            <person name="Russo S.M."/>
            <person name="Gelbart W.M."/>
            <person name="null"/>
        </authorList>
    </citation>
    <scope>NUCLEOTIDE SEQUENCE [LARGE SCALE GENOMIC DNA]</scope>
    <source>
        <strain evidence="11">Berkeley</strain>
    </source>
</reference>
<dbReference type="PhylomeDB" id="Q9VW90"/>
<dbReference type="PANTHER" id="PTHR23301">
    <property type="entry name" value="CHITIN BINDING PERITROPHIN-A"/>
    <property type="match status" value="1"/>
</dbReference>
<sequence length="369" mass="39077">MTGKLLLATILCLMGGQALGDAILEGNYNVTAVCTAVKVGTQLGSIESCQTYYVCQSTGPVQSSCQSGYSYDYKRSSCYPSSEVDCYWGVENPCAGKNNTWVPNTAVCGGWFYCLEGKSAGSGNCPVNQKFDTTTLACVYGTCSNTQGTNETVLESLCDVVPPGQYFGDTESCSTWHYCESTSTGLVLQSGKCSANNQTAYNVLANQCTYESASVCSRVTNIPLSDAAVSCSTNGAKSADPKVCGTYYVCTNGKNVATYCPTGDYYDDSLGYCVSRQVATPVAGCNRCQYATSTFVNAVDSNNCSTYYYCNSQGEATLNTCPADTFFDESRQGCKSDDDLSTYVPLNGACKGATAEGSEETDNSTTDAE</sequence>
<keyword evidence="2 7" id="KW-0732">Signal</keyword>
<evidence type="ECO:0000313" key="9">
    <source>
        <dbReference type="EMBL" id="AAF49059.3"/>
    </source>
</evidence>
<dbReference type="IntAct" id="Q9VW90">
    <property type="interactions" value="5"/>
</dbReference>
<keyword evidence="3" id="KW-0677">Repeat</keyword>
<dbReference type="Gene3D" id="2.170.140.10">
    <property type="entry name" value="Chitin binding domain"/>
    <property type="match status" value="1"/>
</dbReference>
<reference evidence="9 11" key="6">
    <citation type="journal article" date="2005" name="PLoS Comput. Biol.">
        <title>Combined evidence annotation of transposable elements in genome sequences.</title>
        <authorList>
            <person name="Quesneville H."/>
            <person name="Bergman C.M."/>
            <person name="Andrieu O."/>
            <person name="Autard D."/>
            <person name="Nouaud D."/>
            <person name="Ashburner M."/>
            <person name="Anxolabehere D."/>
        </authorList>
    </citation>
    <scope>NUCLEOTIDE SEQUENCE [LARGE SCALE GENOMIC DNA]</scope>
    <source>
        <strain evidence="11">Berkeley</strain>
    </source>
</reference>
<dbReference type="CAZy" id="CBM14">
    <property type="family name" value="Carbohydrate-Binding Module Family 14"/>
</dbReference>
<reference evidence="9 11" key="3">
    <citation type="journal article" date="2002" name="Genome Biol.">
        <title>Annotation of the Drosophila melanogaster euchromatic genome: a systematic review.</title>
        <authorList>
            <person name="Misra S."/>
            <person name="Crosby M.A."/>
            <person name="Mungall C.J."/>
            <person name="Matthews B.B."/>
            <person name="Campbell K.S."/>
            <person name="Hradecky P."/>
            <person name="Huang Y."/>
            <person name="Kaminker J.S."/>
            <person name="Millburn G.H."/>
            <person name="Prochnik S.E."/>
            <person name="Smith C.D."/>
            <person name="Tupy J.L."/>
            <person name="Whitfied E.J."/>
            <person name="Bayraktaroglu L."/>
            <person name="Berman B.P."/>
            <person name="Bettencourt B.R."/>
            <person name="Celniker S.E."/>
            <person name="de Grey A.D."/>
            <person name="Drysdale R.A."/>
            <person name="Harris N.L."/>
            <person name="Richter J."/>
            <person name="Russo S."/>
            <person name="Schroeder A.J."/>
            <person name="Shu S.Q."/>
            <person name="Stapleton M."/>
            <person name="Yamada C."/>
            <person name="Ashburner M."/>
            <person name="Gelbart W.M."/>
            <person name="Rubin G.M."/>
            <person name="Lewis S.E."/>
        </authorList>
    </citation>
    <scope>GENOME REANNOTATION</scope>
    <source>
        <strain evidence="11">Berkeley</strain>
    </source>
</reference>
<keyword evidence="11" id="KW-1185">Reference proteome</keyword>
<dbReference type="AGR" id="FB:FBgn0036948"/>
<dbReference type="GO" id="GO:0005576">
    <property type="term" value="C:extracellular region"/>
    <property type="evidence" value="ECO:0007669"/>
    <property type="project" value="InterPro"/>
</dbReference>
<feature type="domain" description="Chitin-binding type-2" evidence="8">
    <location>
        <begin position="288"/>
        <end position="352"/>
    </location>
</feature>
<reference evidence="9 11" key="4">
    <citation type="journal article" date="2002" name="Genome Biol.">
        <title>The transposable elements of the Drosophila melanogaster euchromatin: a genomics perspective.</title>
        <authorList>
            <person name="Kaminker J.S."/>
            <person name="Bergman C.M."/>
            <person name="Kronmiller B."/>
            <person name="Carlson J."/>
            <person name="Svirskas R."/>
            <person name="Patel S."/>
            <person name="Frise E."/>
            <person name="Wheeler D.A."/>
            <person name="Lewis S.E."/>
            <person name="Rubin G.M."/>
            <person name="Ashburner M."/>
            <person name="Celniker S.E."/>
        </authorList>
    </citation>
    <scope>NUCLEOTIDE SEQUENCE [LARGE SCALE GENOMIC DNA]</scope>
    <source>
        <strain evidence="11">Berkeley</strain>
    </source>
</reference>
<evidence type="ECO:0000256" key="6">
    <source>
        <dbReference type="SAM" id="MobiDB-lite"/>
    </source>
</evidence>
<proteinExistence type="predicted"/>
<dbReference type="PROSITE" id="PS50940">
    <property type="entry name" value="CHIT_BIND_II"/>
    <property type="match status" value="5"/>
</dbReference>
<dbReference type="FlyBase" id="FBgn0036948">
    <property type="gene designation" value="CG7298"/>
</dbReference>
<protein>
    <recommendedName>
        <fullName evidence="8">Chitin-binding type-2 domain-containing protein</fullName>
    </recommendedName>
</protein>
<dbReference type="FunCoup" id="Q9VW90">
    <property type="interactions" value="10"/>
</dbReference>
<dbReference type="UCSC" id="CG7298-RA">
    <property type="organism name" value="d. melanogaster"/>
</dbReference>
<name>Q9VW90_DROME</name>
<evidence type="ECO:0000313" key="10">
    <source>
        <dbReference type="FlyBase" id="FBgn0036948"/>
    </source>
</evidence>
<feature type="chain" id="PRO_5004338466" description="Chitin-binding type-2 domain-containing protein" evidence="7">
    <location>
        <begin position="21"/>
        <end position="369"/>
    </location>
</feature>
<dbReference type="EMBL" id="AE014296">
    <property type="protein sequence ID" value="AAF49059.3"/>
    <property type="molecule type" value="Genomic_DNA"/>
</dbReference>
<dbReference type="GO" id="GO:0008061">
    <property type="term" value="F:chitin binding"/>
    <property type="evidence" value="ECO:0000318"/>
    <property type="project" value="GO_Central"/>
</dbReference>
<evidence type="ECO:0000313" key="11">
    <source>
        <dbReference type="Proteomes" id="UP000000803"/>
    </source>
</evidence>
<dbReference type="PANTHER" id="PTHR23301:SF106">
    <property type="entry name" value="CHITIN-BINDING TYPE-2 DOMAIN-CONTAINING PROTEIN-RELATED"/>
    <property type="match status" value="1"/>
</dbReference>
<dbReference type="STRING" id="7227.FBpp0074628"/>
<feature type="domain" description="Chitin-binding type-2" evidence="8">
    <location>
        <begin position="31"/>
        <end position="88"/>
    </location>
</feature>
<dbReference type="SMR" id="Q9VW90"/>
<feature type="domain" description="Chitin-binding type-2" evidence="8">
    <location>
        <begin position="91"/>
        <end position="140"/>
    </location>
</feature>
<feature type="domain" description="Chitin-binding type-2" evidence="8">
    <location>
        <begin position="228"/>
        <end position="287"/>
    </location>
</feature>
<dbReference type="BioGRID-ORCS" id="40210">
    <property type="hits" value="0 hits in 1 CRISPR screen"/>
</dbReference>
<keyword evidence="1" id="KW-0147">Chitin-binding</keyword>
<dbReference type="VEuPathDB" id="VectorBase:FBgn0036948"/>
<reference evidence="9 11" key="10">
    <citation type="journal article" date="2015" name="G3 (Bethesda)">
        <title>Gene Model Annotations for Drosophila melanogaster: The Rule-Benders.</title>
        <authorList>
            <consortium name="FlyBase Consortium"/>
            <person name="Crosby M.A."/>
            <person name="Gramates L.S."/>
            <person name="Dos Santos G."/>
            <person name="Matthews B.B."/>
            <person name="St Pierre S.E."/>
            <person name="Zhou P."/>
            <person name="Schroeder A.J."/>
            <person name="Falls K."/>
            <person name="Emmert D.B."/>
            <person name="Russo S.M."/>
            <person name="Gelbart W.M."/>
            <person name="null"/>
        </authorList>
    </citation>
    <scope>NUCLEOTIDE SEQUENCE [LARGE SCALE GENOMIC DNA]</scope>
    <source>
        <strain evidence="11">Berkeley</strain>
    </source>
</reference>
<evidence type="ECO:0000256" key="4">
    <source>
        <dbReference type="ARBA" id="ARBA00023157"/>
    </source>
</evidence>
<feature type="signal peptide" evidence="7">
    <location>
        <begin position="1"/>
        <end position="20"/>
    </location>
</feature>
<dbReference type="eggNOG" id="ENOG502S3GF">
    <property type="taxonomic scope" value="Eukaryota"/>
</dbReference>
<evidence type="ECO:0000256" key="3">
    <source>
        <dbReference type="ARBA" id="ARBA00022737"/>
    </source>
</evidence>
<dbReference type="OMA" id="NQWIYCK"/>
<evidence type="ECO:0000256" key="5">
    <source>
        <dbReference type="ARBA" id="ARBA00023180"/>
    </source>
</evidence>
<evidence type="ECO:0000256" key="7">
    <source>
        <dbReference type="SAM" id="SignalP"/>
    </source>
</evidence>
<dbReference type="GeneID" id="40210"/>
<dbReference type="Proteomes" id="UP000000803">
    <property type="component" value="Chromosome 3L"/>
</dbReference>
<dbReference type="SUPFAM" id="SSF57625">
    <property type="entry name" value="Invertebrate chitin-binding proteins"/>
    <property type="match status" value="5"/>
</dbReference>
<dbReference type="InParanoid" id="Q9VW90"/>
<organism evidence="9 11">
    <name type="scientific">Drosophila melanogaster</name>
    <name type="common">Fruit fly</name>
    <dbReference type="NCBI Taxonomy" id="7227"/>
    <lineage>
        <taxon>Eukaryota</taxon>
        <taxon>Metazoa</taxon>
        <taxon>Ecdysozoa</taxon>
        <taxon>Arthropoda</taxon>
        <taxon>Hexapoda</taxon>
        <taxon>Insecta</taxon>
        <taxon>Pterygota</taxon>
        <taxon>Neoptera</taxon>
        <taxon>Endopterygota</taxon>
        <taxon>Diptera</taxon>
        <taxon>Brachycera</taxon>
        <taxon>Muscomorpha</taxon>
        <taxon>Ephydroidea</taxon>
        <taxon>Drosophilidae</taxon>
        <taxon>Drosophila</taxon>
        <taxon>Sophophora</taxon>
    </lineage>
</organism>
<dbReference type="OrthoDB" id="6020543at2759"/>
<reference evidence="9 11" key="1">
    <citation type="journal article" date="2000" name="Science">
        <title>The genome sequence of Drosophila melanogaster.</title>
        <authorList>
            <person name="Adams M.D."/>
            <person name="Celniker S.E."/>
            <person name="Holt R.A."/>
            <person name="Evans C.A."/>
            <person name="Gocayne J.D."/>
            <person name="Amanatides P.G."/>
            <person name="Scherer S.E."/>
            <person name="Li P.W."/>
            <person name="Hoskins R.A."/>
            <person name="Galle R.F."/>
            <person name="George R.A."/>
            <person name="Lewis S.E."/>
            <person name="Richards S."/>
            <person name="Ashburner M."/>
            <person name="Henderson S.N."/>
            <person name="Sutton G.G."/>
            <person name="Wortman J.R."/>
            <person name="Yandell M.D."/>
            <person name="Zhang Q."/>
            <person name="Chen L.X."/>
            <person name="Brandon R.C."/>
            <person name="Rogers Y.H."/>
            <person name="Blazej R.G."/>
            <person name="Champe M."/>
            <person name="Pfeiffer B.D."/>
            <person name="Wan K.H."/>
            <person name="Doyle C."/>
            <person name="Baxter E.G."/>
            <person name="Helt G."/>
            <person name="Nelson C.R."/>
            <person name="Gabor G.L."/>
            <person name="Abril J.F."/>
            <person name="Agbayani A."/>
            <person name="An H.J."/>
            <person name="Andrews-Pfannkoch C."/>
            <person name="Baldwin D."/>
            <person name="Ballew R.M."/>
            <person name="Basu A."/>
            <person name="Baxendale J."/>
            <person name="Bayraktaroglu L."/>
            <person name="Beasley E.M."/>
            <person name="Beeson K.Y."/>
            <person name="Benos P.V."/>
            <person name="Berman B.P."/>
            <person name="Bhandari D."/>
            <person name="Bolshakov S."/>
            <person name="Borkova D."/>
            <person name="Botchan M.R."/>
            <person name="Bouck J."/>
            <person name="Brokstein P."/>
            <person name="Brottier P."/>
            <person name="Burtis K.C."/>
            <person name="Busam D.A."/>
            <person name="Butler H."/>
            <person name="Cadieu E."/>
            <person name="Center A."/>
            <person name="Chandra I."/>
            <person name="Cherry J.M."/>
            <person name="Cawley S."/>
            <person name="Dahlke C."/>
            <person name="Davenport L.B."/>
            <person name="Davies P."/>
            <person name="de Pablos B."/>
            <person name="Delcher A."/>
            <person name="Deng Z."/>
            <person name="Mays A.D."/>
            <person name="Dew I."/>
            <person name="Dietz S.M."/>
            <person name="Dodson K."/>
            <person name="Doup L.E."/>
            <person name="Downes M."/>
            <person name="Dugan-Rocha S."/>
            <person name="Dunkov B.C."/>
            <person name="Dunn P."/>
            <person name="Durbin K.J."/>
            <person name="Evangelista C.C."/>
            <person name="Ferraz C."/>
            <person name="Ferriera S."/>
            <person name="Fleischmann W."/>
            <person name="Fosler C."/>
            <person name="Gabrielian A.E."/>
            <person name="Garg N.S."/>
            <person name="Gelbart W.M."/>
            <person name="Glasser K."/>
            <person name="Glodek A."/>
            <person name="Gong F."/>
            <person name="Gorrell J.H."/>
            <person name="Gu Z."/>
            <person name="Guan P."/>
            <person name="Harris M."/>
            <person name="Harris N.L."/>
            <person name="Harvey D."/>
            <person name="Heiman T.J."/>
            <person name="Hernandez J.R."/>
            <person name="Houck J."/>
            <person name="Hostin D."/>
            <person name="Houston K.A."/>
            <person name="Howland T.J."/>
            <person name="Wei M.H."/>
            <person name="Ibegwam C."/>
            <person name="Jalali M."/>
            <person name="Kalush F."/>
            <person name="Karpen G.H."/>
            <person name="Ke Z."/>
            <person name="Kennison J.A."/>
            <person name="Ketchum K.A."/>
            <person name="Kimmel B.E."/>
            <person name="Kodira C.D."/>
            <person name="Kraft C."/>
            <person name="Kravitz S."/>
            <person name="Kulp D."/>
            <person name="Lai Z."/>
            <person name="Lasko P."/>
            <person name="Lei Y."/>
            <person name="Levitsky A.A."/>
            <person name="Li J."/>
            <person name="Li Z."/>
            <person name="Liang Y."/>
            <person name="Lin X."/>
            <person name="Liu X."/>
            <person name="Mattei B."/>
            <person name="McIntosh T.C."/>
            <person name="McLeod M.P."/>
            <person name="McPherson D."/>
            <person name="Merkulov G."/>
            <person name="Milshina N.V."/>
            <person name="Mobarry C."/>
            <person name="Morris J."/>
            <person name="Moshrefi A."/>
            <person name="Mount S.M."/>
            <person name="Moy M."/>
            <person name="Murphy B."/>
            <person name="Murphy L."/>
            <person name="Muzny D.M."/>
            <person name="Nelson D.L."/>
            <person name="Nelson D.R."/>
            <person name="Nelson K.A."/>
            <person name="Nixon K."/>
            <person name="Nusskern D.R."/>
            <person name="Pacleb J.M."/>
            <person name="Palazzolo M."/>
            <person name="Pittman G.S."/>
            <person name="Pan S."/>
            <person name="Pollard J."/>
            <person name="Puri V."/>
            <person name="Reese M.G."/>
            <person name="Reinert K."/>
            <person name="Remington K."/>
            <person name="Saunders R.D."/>
            <person name="Scheeler F."/>
            <person name="Shen H."/>
            <person name="Shue B.C."/>
            <person name="Siden-Kiamos I."/>
            <person name="Simpson M."/>
            <person name="Skupski M.P."/>
            <person name="Smith T."/>
            <person name="Spier E."/>
            <person name="Spradling A.C."/>
            <person name="Stapleton M."/>
            <person name="Strong R."/>
            <person name="Sun E."/>
            <person name="Svirskas R."/>
            <person name="Tector C."/>
            <person name="Turner R."/>
            <person name="Venter E."/>
            <person name="Wang A.H."/>
            <person name="Wang X."/>
            <person name="Wang Z.Y."/>
            <person name="Wassarman D.A."/>
            <person name="Weinstock G.M."/>
            <person name="Weissenbach J."/>
            <person name="Williams S.M."/>
            <person name="WoodageT"/>
            <person name="Worley K.C."/>
            <person name="Wu D."/>
            <person name="Yang S."/>
            <person name="Yao Q.A."/>
            <person name="Ye J."/>
            <person name="Yeh R.F."/>
            <person name="Zaveri J.S."/>
            <person name="Zhan M."/>
            <person name="Zhang G."/>
            <person name="Zhao Q."/>
            <person name="Zheng L."/>
            <person name="Zheng X.H."/>
            <person name="Zhong F.N."/>
            <person name="Zhong W."/>
            <person name="Zhou X."/>
            <person name="Zhu S."/>
            <person name="Zhu X."/>
            <person name="Smith H.O."/>
            <person name="Gibbs R.A."/>
            <person name="Myers E.W."/>
            <person name="Rubin G.M."/>
            <person name="Venter J.C."/>
        </authorList>
    </citation>
    <scope>NUCLEOTIDE SEQUENCE [LARGE SCALE GENOMIC DNA]</scope>
    <source>
        <strain evidence="11">Berkeley</strain>
    </source>
</reference>
<gene>
    <name evidence="9" type="primary">Dmel\CG7298</name>
    <name evidence="9" type="synonym">anon-EST:ParkEST398</name>
    <name evidence="9 10" type="ORF">CG7298</name>
    <name evidence="9" type="ORF">Dmel_CG7298</name>
</gene>
<dbReference type="InterPro" id="IPR036508">
    <property type="entry name" value="Chitin-bd_dom_sf"/>
</dbReference>
<evidence type="ECO:0000256" key="1">
    <source>
        <dbReference type="ARBA" id="ARBA00022669"/>
    </source>
</evidence>
<dbReference type="ExpressionAtlas" id="Q9VW90">
    <property type="expression patterns" value="baseline and differential"/>
</dbReference>
<dbReference type="PaxDb" id="7227-FBpp0074628"/>
<evidence type="ECO:0000259" key="8">
    <source>
        <dbReference type="PROSITE" id="PS50940"/>
    </source>
</evidence>
<reference evidence="9 11" key="7">
    <citation type="journal article" date="2007" name="Science">
        <title>The Release 5.1 annotation of Drosophila melanogaster heterochromatin.</title>
        <authorList>
            <person name="Smith C.D."/>
            <person name="Shu S."/>
            <person name="Mungall C.J."/>
            <person name="Karpen G.H."/>
        </authorList>
    </citation>
    <scope>NUCLEOTIDE SEQUENCE [LARGE SCALE GENOMIC DNA]</scope>
    <source>
        <strain evidence="11">Berkeley</strain>
    </source>
</reference>
<feature type="compositionally biased region" description="Acidic residues" evidence="6">
    <location>
        <begin position="357"/>
        <end position="369"/>
    </location>
</feature>
<keyword evidence="5" id="KW-0325">Glycoprotein</keyword>
<reference evidence="9 11" key="5">
    <citation type="journal article" date="2002" name="Genome Biol.">
        <title>Heterochromatic sequences in a Drosophila whole-genome shotgun assembly.</title>
        <authorList>
            <person name="Hoskins R.A."/>
            <person name="Smith C.D."/>
            <person name="Carlson J.W."/>
            <person name="Carvalho A.B."/>
            <person name="Halpern A."/>
            <person name="Kaminker J.S."/>
            <person name="Kennedy C."/>
            <person name="Mungall C.J."/>
            <person name="Sullivan B.A."/>
            <person name="Sutton G.G."/>
            <person name="Yasuhara J.C."/>
            <person name="Wakimoto B.T."/>
            <person name="Myers E.W."/>
            <person name="Celniker S.E."/>
            <person name="Rubin G.M."/>
            <person name="Karpen G.H."/>
        </authorList>
    </citation>
    <scope>NUCLEOTIDE SEQUENCE [LARGE SCALE GENOMIC DNA]</scope>
    <source>
        <strain evidence="11">Berkeley</strain>
    </source>
</reference>
<evidence type="ECO:0000256" key="2">
    <source>
        <dbReference type="ARBA" id="ARBA00022729"/>
    </source>
</evidence>
<accession>Q9VW90</accession>
<dbReference type="GO" id="GO:0030312">
    <property type="term" value="C:external encapsulating structure"/>
    <property type="evidence" value="ECO:0000318"/>
    <property type="project" value="GO_Central"/>
</dbReference>